<dbReference type="AlphaFoldDB" id="A0AAF0IJ21"/>
<dbReference type="EMBL" id="CP120629">
    <property type="protein sequence ID" value="WEW59470.1"/>
    <property type="molecule type" value="Genomic_DNA"/>
</dbReference>
<dbReference type="PANTHER" id="PTHR47332:SF4">
    <property type="entry name" value="SET DOMAIN-CONTAINING PROTEIN 5"/>
    <property type="match status" value="1"/>
</dbReference>
<protein>
    <recommendedName>
        <fullName evidence="1">SET domain-containing protein</fullName>
    </recommendedName>
</protein>
<dbReference type="InterPro" id="IPR046341">
    <property type="entry name" value="SET_dom_sf"/>
</dbReference>
<dbReference type="SUPFAM" id="SSF82199">
    <property type="entry name" value="SET domain"/>
    <property type="match status" value="1"/>
</dbReference>
<organism evidence="2 3">
    <name type="scientific">Emydomyces testavorans</name>
    <dbReference type="NCBI Taxonomy" id="2070801"/>
    <lineage>
        <taxon>Eukaryota</taxon>
        <taxon>Fungi</taxon>
        <taxon>Dikarya</taxon>
        <taxon>Ascomycota</taxon>
        <taxon>Pezizomycotina</taxon>
        <taxon>Eurotiomycetes</taxon>
        <taxon>Eurotiomycetidae</taxon>
        <taxon>Onygenales</taxon>
        <taxon>Nannizziopsiaceae</taxon>
        <taxon>Emydomyces</taxon>
    </lineage>
</organism>
<sequence>MSLNHPYRTLQVPSDAAFELKPSPGKGWGVFARRRIERGATILREKPLFVIQKPHQAIMGVDVRAAVQQLAPSEKQQFLNLRDNGSRPFTRLTNALAENSFAVSVDPPAHGLFLLHSRFNHSCIPNCKIPTTSGAKEMIESFAIRDIAAGEEITICYNTDFECRVRYERHQVLRFVCDCKACLIDSPFQKLSDMRRTLIRGLQYLTRGVDVNGQRQGSVSSIIIDSKLKKAAENFSIPLSSRLIYDLLVMVLLEEEGLLDDFMVKRFNPGIVQTSAWFMTESNARIARLAMTQKTWLEKFCMASRLYGREDVADPTIAEGFRMLSLQP</sequence>
<dbReference type="PROSITE" id="PS50280">
    <property type="entry name" value="SET"/>
    <property type="match status" value="1"/>
</dbReference>
<feature type="domain" description="SET" evidence="1">
    <location>
        <begin position="16"/>
        <end position="158"/>
    </location>
</feature>
<evidence type="ECO:0000313" key="3">
    <source>
        <dbReference type="Proteomes" id="UP001219355"/>
    </source>
</evidence>
<name>A0AAF0IJ21_9EURO</name>
<dbReference type="InterPro" id="IPR001214">
    <property type="entry name" value="SET_dom"/>
</dbReference>
<dbReference type="CDD" id="cd20071">
    <property type="entry name" value="SET_SMYD"/>
    <property type="match status" value="1"/>
</dbReference>
<proteinExistence type="predicted"/>
<dbReference type="Proteomes" id="UP001219355">
    <property type="component" value="Chromosome 3"/>
</dbReference>
<dbReference type="Pfam" id="PF00856">
    <property type="entry name" value="SET"/>
    <property type="match status" value="1"/>
</dbReference>
<keyword evidence="3" id="KW-1185">Reference proteome</keyword>
<reference evidence="2" key="1">
    <citation type="submission" date="2023-03" db="EMBL/GenBank/DDBJ databases">
        <title>Emydomyces testavorans Genome Sequence.</title>
        <authorList>
            <person name="Hoyer L."/>
        </authorList>
    </citation>
    <scope>NUCLEOTIDE SEQUENCE</scope>
    <source>
        <strain evidence="2">16-2883</strain>
    </source>
</reference>
<evidence type="ECO:0000259" key="1">
    <source>
        <dbReference type="PROSITE" id="PS50280"/>
    </source>
</evidence>
<dbReference type="InterPro" id="IPR053185">
    <property type="entry name" value="SET_domain_protein"/>
</dbReference>
<accession>A0AAF0IJ21</accession>
<evidence type="ECO:0000313" key="2">
    <source>
        <dbReference type="EMBL" id="WEW59470.1"/>
    </source>
</evidence>
<dbReference type="Gene3D" id="2.170.270.10">
    <property type="entry name" value="SET domain"/>
    <property type="match status" value="1"/>
</dbReference>
<gene>
    <name evidence="2" type="ORF">PRK78_004944</name>
</gene>
<dbReference type="PANTHER" id="PTHR47332">
    <property type="entry name" value="SET DOMAIN-CONTAINING PROTEIN 5"/>
    <property type="match status" value="1"/>
</dbReference>
<dbReference type="SMART" id="SM00317">
    <property type="entry name" value="SET"/>
    <property type="match status" value="1"/>
</dbReference>